<comment type="caution">
    <text evidence="2">The sequence shown here is derived from an EMBL/GenBank/DDBJ whole genome shotgun (WGS) entry which is preliminary data.</text>
</comment>
<keyword evidence="1" id="KW-1133">Transmembrane helix</keyword>
<organism evidence="2 3">
    <name type="scientific">Erythroxylum novogranatense</name>
    <dbReference type="NCBI Taxonomy" id="1862640"/>
    <lineage>
        <taxon>Eukaryota</taxon>
        <taxon>Viridiplantae</taxon>
        <taxon>Streptophyta</taxon>
        <taxon>Embryophyta</taxon>
        <taxon>Tracheophyta</taxon>
        <taxon>Spermatophyta</taxon>
        <taxon>Magnoliopsida</taxon>
        <taxon>eudicotyledons</taxon>
        <taxon>Gunneridae</taxon>
        <taxon>Pentapetalae</taxon>
        <taxon>rosids</taxon>
        <taxon>fabids</taxon>
        <taxon>Malpighiales</taxon>
        <taxon>Erythroxylaceae</taxon>
        <taxon>Erythroxylum</taxon>
    </lineage>
</organism>
<feature type="transmembrane region" description="Helical" evidence="1">
    <location>
        <begin position="266"/>
        <end position="284"/>
    </location>
</feature>
<feature type="transmembrane region" description="Helical" evidence="1">
    <location>
        <begin position="212"/>
        <end position="237"/>
    </location>
</feature>
<gene>
    <name evidence="2" type="ORF">K2173_026960</name>
</gene>
<dbReference type="Proteomes" id="UP001159364">
    <property type="component" value="Linkage Group LG02"/>
</dbReference>
<keyword evidence="1" id="KW-0472">Membrane</keyword>
<evidence type="ECO:0000313" key="2">
    <source>
        <dbReference type="EMBL" id="KAJ8771783.1"/>
    </source>
</evidence>
<dbReference type="GO" id="GO:0009507">
    <property type="term" value="C:chloroplast"/>
    <property type="evidence" value="ECO:0007669"/>
    <property type="project" value="TreeGrafter"/>
</dbReference>
<sequence>MCMALKVDLSSVCCVANSLSSNRRRQRRSFQLSLSGKQCDELHRCSHKPGNAEVSLYHCIDSRTKLRGKFPVRESVLFAATESFYHCIDSPTKLRGKSPVRESVLFATTEEQPQLTDAEPNALELEDLDPYAEALSSTSDSQDSIQGANGKPGFISFYNCPYKMDDEVNISSLERKQNKLSWFLGPAVLVASFIFPSLYLRKILSTVFEDSLLTDFLILFFTEALFYCGVAVFLLLIDQLRRPLELKYDVLHGTPTLQLGQRISSVAALILSLLIPMVTMGFVWPWTGPAASATLAPYLVGIVVQFAFERYARYCKSPSWPVIPVIFQVYRLHQLNRAAQLVTALSFTVKGAEMTSHNLEISNSLNTLLSVLQILGVICIWSLSSFLMKVFHVDNNC</sequence>
<keyword evidence="1" id="KW-0812">Transmembrane</keyword>
<dbReference type="EMBL" id="JAIWQS010000002">
    <property type="protein sequence ID" value="KAJ8771783.1"/>
    <property type="molecule type" value="Genomic_DNA"/>
</dbReference>
<evidence type="ECO:0000256" key="1">
    <source>
        <dbReference type="SAM" id="Phobius"/>
    </source>
</evidence>
<feature type="transmembrane region" description="Helical" evidence="1">
    <location>
        <begin position="180"/>
        <end position="200"/>
    </location>
</feature>
<dbReference type="AlphaFoldDB" id="A0AAV8U1J1"/>
<protein>
    <submittedName>
        <fullName evidence="2">Uncharacterized protein</fullName>
    </submittedName>
</protein>
<name>A0AAV8U1J1_9ROSI</name>
<feature type="transmembrane region" description="Helical" evidence="1">
    <location>
        <begin position="368"/>
        <end position="388"/>
    </location>
</feature>
<reference evidence="2 3" key="1">
    <citation type="submission" date="2021-09" db="EMBL/GenBank/DDBJ databases">
        <title>Genomic insights and catalytic innovation underlie evolution of tropane alkaloids biosynthesis.</title>
        <authorList>
            <person name="Wang Y.-J."/>
            <person name="Tian T."/>
            <person name="Huang J.-P."/>
            <person name="Huang S.-X."/>
        </authorList>
    </citation>
    <scope>NUCLEOTIDE SEQUENCE [LARGE SCALE GENOMIC DNA]</scope>
    <source>
        <strain evidence="2">KIB-2018</strain>
        <tissue evidence="2">Leaf</tissue>
    </source>
</reference>
<keyword evidence="3" id="KW-1185">Reference proteome</keyword>
<evidence type="ECO:0000313" key="3">
    <source>
        <dbReference type="Proteomes" id="UP001159364"/>
    </source>
</evidence>
<proteinExistence type="predicted"/>
<dbReference type="PANTHER" id="PTHR33918:SF2">
    <property type="entry name" value="OS01G0704200 PROTEIN"/>
    <property type="match status" value="1"/>
</dbReference>
<dbReference type="PANTHER" id="PTHR33918">
    <property type="entry name" value="OS01G0704200 PROTEIN"/>
    <property type="match status" value="1"/>
</dbReference>
<accession>A0AAV8U1J1</accession>